<dbReference type="EMBL" id="GL378328">
    <property type="protein sequence ID" value="EFJ51324.1"/>
    <property type="molecule type" value="Genomic_DNA"/>
</dbReference>
<evidence type="ECO:0000313" key="2">
    <source>
        <dbReference type="Proteomes" id="UP000001058"/>
    </source>
</evidence>
<gene>
    <name evidence="1" type="ORF">VOLCADRAFT_88036</name>
</gene>
<name>D8TMW8_VOLCA</name>
<protein>
    <submittedName>
        <fullName evidence="1">Uncharacterized protein</fullName>
    </submittedName>
</protein>
<reference evidence="1 2" key="1">
    <citation type="journal article" date="2010" name="Science">
        <title>Genomic analysis of organismal complexity in the multicellular green alga Volvox carteri.</title>
        <authorList>
            <person name="Prochnik S.E."/>
            <person name="Umen J."/>
            <person name="Nedelcu A.M."/>
            <person name="Hallmann A."/>
            <person name="Miller S.M."/>
            <person name="Nishii I."/>
            <person name="Ferris P."/>
            <person name="Kuo A."/>
            <person name="Mitros T."/>
            <person name="Fritz-Laylin L.K."/>
            <person name="Hellsten U."/>
            <person name="Chapman J."/>
            <person name="Simakov O."/>
            <person name="Rensing S.A."/>
            <person name="Terry A."/>
            <person name="Pangilinan J."/>
            <person name="Kapitonov V."/>
            <person name="Jurka J."/>
            <person name="Salamov A."/>
            <person name="Shapiro H."/>
            <person name="Schmutz J."/>
            <person name="Grimwood J."/>
            <person name="Lindquist E."/>
            <person name="Lucas S."/>
            <person name="Grigoriev I.V."/>
            <person name="Schmitt R."/>
            <person name="Kirk D."/>
            <person name="Rokhsar D.S."/>
        </authorList>
    </citation>
    <scope>NUCLEOTIDE SEQUENCE [LARGE SCALE GENOMIC DNA]</scope>
    <source>
        <strain evidence="2">f. Nagariensis / Eve</strain>
    </source>
</reference>
<proteinExistence type="predicted"/>
<dbReference type="RefSeq" id="XP_002947791.1">
    <property type="nucleotide sequence ID" value="XM_002947745.1"/>
</dbReference>
<dbReference type="GeneID" id="9620753"/>
<dbReference type="AlphaFoldDB" id="D8TMW8"/>
<organism evidence="2">
    <name type="scientific">Volvox carteri f. nagariensis</name>
    <dbReference type="NCBI Taxonomy" id="3068"/>
    <lineage>
        <taxon>Eukaryota</taxon>
        <taxon>Viridiplantae</taxon>
        <taxon>Chlorophyta</taxon>
        <taxon>core chlorophytes</taxon>
        <taxon>Chlorophyceae</taxon>
        <taxon>CS clade</taxon>
        <taxon>Chlamydomonadales</taxon>
        <taxon>Volvocaceae</taxon>
        <taxon>Volvox</taxon>
    </lineage>
</organism>
<sequence>MRLSPLSVARRVAHTLFIKEATGSSEELASPRPHAKPYHAVLYAYDTHYTSSPKDCLYRVARERIRPHAVLPCLSPHTWPHVYMLKQCAIQSQLRLVLLDRVLAEAPSHAFLLPSCSPLVSLAAEAGSGSPASSTFPLLRLGEQLA</sequence>
<dbReference type="KEGG" id="vcn:VOLCADRAFT_88036"/>
<keyword evidence="2" id="KW-1185">Reference proteome</keyword>
<dbReference type="Proteomes" id="UP000001058">
    <property type="component" value="Unassembled WGS sequence"/>
</dbReference>
<accession>D8TMW8</accession>
<dbReference type="InParanoid" id="D8TMW8"/>
<evidence type="ECO:0000313" key="1">
    <source>
        <dbReference type="EMBL" id="EFJ51324.1"/>
    </source>
</evidence>